<sequence length="359" mass="40188">MANCSGAQAPTKHIQSNRKAQSNMNNEQEKPALPVALNENRETYFEKLNHYLALSLSIPERAARAMGAIIGGSTLLLTKTFIPRAIKGSASYKFTFGMFQTFLIRNVAKLDHADVDVVLQNHFMNRKLLGTSLEAAGLLTMHLSPVWVFAIASDAAKGGKVFLERLVHHLKENQVIDKTSNPESLEQILQSIHEMSMHAATAIDTPPLSKQEVKELADELRKATSSLAQNSSKLVPSFESIWQQINKVARKENLKTEQILGMLSVSAATIIHTGKGTVDALGRTSFYLVDEVLLNDYKATLNGISKSGYLNYMQQHMQPFVENAQTHFDFSQENRSQRWFKNGIRRLFKQLGLKTTFRN</sequence>
<accession>A0A2A5BA06</accession>
<comment type="caution">
    <text evidence="2">The sequence shown here is derived from an EMBL/GenBank/DDBJ whole genome shotgun (WGS) entry which is preliminary data.</text>
</comment>
<dbReference type="EMBL" id="NVVJ01000003">
    <property type="protein sequence ID" value="PCJ28200.1"/>
    <property type="molecule type" value="Genomic_DNA"/>
</dbReference>
<organism evidence="2 3">
    <name type="scientific">SAR86 cluster bacterium</name>
    <dbReference type="NCBI Taxonomy" id="2030880"/>
    <lineage>
        <taxon>Bacteria</taxon>
        <taxon>Pseudomonadati</taxon>
        <taxon>Pseudomonadota</taxon>
        <taxon>Gammaproteobacteria</taxon>
        <taxon>SAR86 cluster</taxon>
    </lineage>
</organism>
<dbReference type="AlphaFoldDB" id="A0A2A5BA06"/>
<evidence type="ECO:0000313" key="2">
    <source>
        <dbReference type="EMBL" id="PCJ28200.1"/>
    </source>
</evidence>
<proteinExistence type="predicted"/>
<feature type="compositionally biased region" description="Polar residues" evidence="1">
    <location>
        <begin position="1"/>
        <end position="26"/>
    </location>
</feature>
<feature type="region of interest" description="Disordered" evidence="1">
    <location>
        <begin position="1"/>
        <end position="33"/>
    </location>
</feature>
<dbReference type="Proteomes" id="UP000218327">
    <property type="component" value="Unassembled WGS sequence"/>
</dbReference>
<protein>
    <submittedName>
        <fullName evidence="2">Uncharacterized protein</fullName>
    </submittedName>
</protein>
<evidence type="ECO:0000256" key="1">
    <source>
        <dbReference type="SAM" id="MobiDB-lite"/>
    </source>
</evidence>
<evidence type="ECO:0000313" key="3">
    <source>
        <dbReference type="Proteomes" id="UP000218327"/>
    </source>
</evidence>
<gene>
    <name evidence="2" type="ORF">COA96_01445</name>
</gene>
<reference evidence="3" key="1">
    <citation type="submission" date="2017-08" db="EMBL/GenBank/DDBJ databases">
        <title>A dynamic microbial community with high functional redundancy inhabits the cold, oxic subseafloor aquifer.</title>
        <authorList>
            <person name="Tully B.J."/>
            <person name="Wheat C.G."/>
            <person name="Glazer B.T."/>
            <person name="Huber J.A."/>
        </authorList>
    </citation>
    <scope>NUCLEOTIDE SEQUENCE [LARGE SCALE GENOMIC DNA]</scope>
</reference>
<name>A0A2A5BA06_9GAMM</name>